<reference evidence="2" key="1">
    <citation type="journal article" date="2019" name="Int. J. Syst. Evol. Microbiol.">
        <title>The Global Catalogue of Microorganisms (GCM) 10K type strain sequencing project: providing services to taxonomists for standard genome sequencing and annotation.</title>
        <authorList>
            <consortium name="The Broad Institute Genomics Platform"/>
            <consortium name="The Broad Institute Genome Sequencing Center for Infectious Disease"/>
            <person name="Wu L."/>
            <person name="Ma J."/>
        </authorList>
    </citation>
    <scope>NUCLEOTIDE SEQUENCE [LARGE SCALE GENOMIC DNA]</scope>
    <source>
        <strain evidence="2">JCM 16578</strain>
    </source>
</reference>
<protein>
    <recommendedName>
        <fullName evidence="3">Gas vesicle protein</fullName>
    </recommendedName>
</protein>
<dbReference type="EMBL" id="BAAAZA010000015">
    <property type="protein sequence ID" value="GAA3878730.1"/>
    <property type="molecule type" value="Genomic_DNA"/>
</dbReference>
<dbReference type="Proteomes" id="UP001501563">
    <property type="component" value="Unassembled WGS sequence"/>
</dbReference>
<evidence type="ECO:0000313" key="2">
    <source>
        <dbReference type="Proteomes" id="UP001501563"/>
    </source>
</evidence>
<name>A0ABP7KIN6_9ACTN</name>
<keyword evidence="2" id="KW-1185">Reference proteome</keyword>
<accession>A0ABP7KIN6</accession>
<evidence type="ECO:0000313" key="1">
    <source>
        <dbReference type="EMBL" id="GAA3878730.1"/>
    </source>
</evidence>
<organism evidence="1 2">
    <name type="scientific">Streptomyces lannensis</name>
    <dbReference type="NCBI Taxonomy" id="766498"/>
    <lineage>
        <taxon>Bacteria</taxon>
        <taxon>Bacillati</taxon>
        <taxon>Actinomycetota</taxon>
        <taxon>Actinomycetes</taxon>
        <taxon>Kitasatosporales</taxon>
        <taxon>Streptomycetaceae</taxon>
        <taxon>Streptomyces</taxon>
    </lineage>
</organism>
<sequence>MTNSDKLLERIVKRVNQSNDSLDITITVGGTLITGRLTSRAAWLRSSIEVLDQVDGMKGFAGEFATEGGSLDTEDALHLAEGKVVFGAEPLVFAGTGFLRVPLVKVDSWAIGRVDIRRD</sequence>
<evidence type="ECO:0008006" key="3">
    <source>
        <dbReference type="Google" id="ProtNLM"/>
    </source>
</evidence>
<proteinExistence type="predicted"/>
<dbReference type="RefSeq" id="WP_345551358.1">
    <property type="nucleotide sequence ID" value="NZ_BAAAZA010000015.1"/>
</dbReference>
<comment type="caution">
    <text evidence="1">The sequence shown here is derived from an EMBL/GenBank/DDBJ whole genome shotgun (WGS) entry which is preliminary data.</text>
</comment>
<gene>
    <name evidence="1" type="ORF">GCM10022207_51560</name>
</gene>